<dbReference type="SUPFAM" id="SSF48452">
    <property type="entry name" value="TPR-like"/>
    <property type="match status" value="1"/>
</dbReference>
<keyword evidence="2" id="KW-1133">Transmembrane helix</keyword>
<keyword evidence="2" id="KW-0812">Transmembrane</keyword>
<dbReference type="Gene3D" id="1.25.40.10">
    <property type="entry name" value="Tetratricopeptide repeat domain"/>
    <property type="match status" value="1"/>
</dbReference>
<dbReference type="HOGENOM" id="CLU_1007930_0_0_9"/>
<gene>
    <name evidence="3" type="ORF">HMPREF9555_00762</name>
</gene>
<feature type="compositionally biased region" description="Low complexity" evidence="1">
    <location>
        <begin position="83"/>
        <end position="95"/>
    </location>
</feature>
<evidence type="ECO:0000313" key="3">
    <source>
        <dbReference type="EMBL" id="EFW30010.1"/>
    </source>
</evidence>
<evidence type="ECO:0000256" key="2">
    <source>
        <dbReference type="SAM" id="Phobius"/>
    </source>
</evidence>
<sequence>MQIRLSSVVFAALLGVGLVAGLIAFSPALTRMYYVHLALLILGAGACVTLYNRRAAHRVRPRADAAPLSFEEDPDAVPEPITDAAAAGAPSADPAVCMEPERSVSMHDADAPADHTADEVRSAASHPVSDVPVVAAEEERLPTDLDALLDIAYESAAQNPAHAIRAYREALARHPGDSYMPYLVIELSTLYKNMGDYGAARSLFNHALTLPSIARNLVMVQEFQRSLRYMDALSLLLALRGTPTLPFGDVPKDLIDAANRQADEAPASHP</sequence>
<proteinExistence type="predicted"/>
<organism evidence="3 4">
    <name type="scientific">Selenomonas artemidis F0399</name>
    <dbReference type="NCBI Taxonomy" id="749551"/>
    <lineage>
        <taxon>Bacteria</taxon>
        <taxon>Bacillati</taxon>
        <taxon>Bacillota</taxon>
        <taxon>Negativicutes</taxon>
        <taxon>Selenomonadales</taxon>
        <taxon>Selenomonadaceae</taxon>
        <taxon>Selenomonas</taxon>
    </lineage>
</organism>
<evidence type="ECO:0000313" key="4">
    <source>
        <dbReference type="Proteomes" id="UP000004633"/>
    </source>
</evidence>
<reference evidence="3 4" key="1">
    <citation type="submission" date="2010-08" db="EMBL/GenBank/DDBJ databases">
        <authorList>
            <person name="Weinstock G."/>
            <person name="Sodergren E."/>
            <person name="Clifton S."/>
            <person name="Fulton L."/>
            <person name="Fulton B."/>
            <person name="Courtney L."/>
            <person name="Fronick C."/>
            <person name="Harrison M."/>
            <person name="Strong C."/>
            <person name="Farmer C."/>
            <person name="Delahaunty K."/>
            <person name="Markovic C."/>
            <person name="Hall O."/>
            <person name="Minx P."/>
            <person name="Tomlinson C."/>
            <person name="Mitreva M."/>
            <person name="Hou S."/>
            <person name="Chen J."/>
            <person name="Wollam A."/>
            <person name="Pepin K.H."/>
            <person name="Johnson M."/>
            <person name="Bhonagiri V."/>
            <person name="Zhang X."/>
            <person name="Suruliraj S."/>
            <person name="Warren W."/>
            <person name="Chinwalla A."/>
            <person name="Mardis E.R."/>
            <person name="Wilson R.K."/>
        </authorList>
    </citation>
    <scope>NUCLEOTIDE SEQUENCE [LARGE SCALE GENOMIC DNA]</scope>
    <source>
        <strain evidence="3 4">F0399</strain>
    </source>
</reference>
<dbReference type="STRING" id="749551.HMPREF9555_00762"/>
<dbReference type="Proteomes" id="UP000004633">
    <property type="component" value="Unassembled WGS sequence"/>
</dbReference>
<feature type="compositionally biased region" description="Basic and acidic residues" evidence="1">
    <location>
        <begin position="99"/>
        <end position="121"/>
    </location>
</feature>
<dbReference type="EMBL" id="AECV01000013">
    <property type="protein sequence ID" value="EFW30010.1"/>
    <property type="molecule type" value="Genomic_DNA"/>
</dbReference>
<accession>E7N1A9</accession>
<feature type="region of interest" description="Disordered" evidence="1">
    <location>
        <begin position="66"/>
        <end position="128"/>
    </location>
</feature>
<keyword evidence="2" id="KW-0472">Membrane</keyword>
<keyword evidence="4" id="KW-1185">Reference proteome</keyword>
<comment type="caution">
    <text evidence="3">The sequence shown here is derived from an EMBL/GenBank/DDBJ whole genome shotgun (WGS) entry which is preliminary data.</text>
</comment>
<evidence type="ECO:0000256" key="1">
    <source>
        <dbReference type="SAM" id="MobiDB-lite"/>
    </source>
</evidence>
<evidence type="ECO:0008006" key="5">
    <source>
        <dbReference type="Google" id="ProtNLM"/>
    </source>
</evidence>
<name>E7N1A9_9FIRM</name>
<feature type="transmembrane region" description="Helical" evidence="2">
    <location>
        <begin position="34"/>
        <end position="52"/>
    </location>
</feature>
<protein>
    <recommendedName>
        <fullName evidence="5">Tetratricopeptide repeat protein</fullName>
    </recommendedName>
</protein>
<dbReference type="AlphaFoldDB" id="E7N1A9"/>
<dbReference type="InterPro" id="IPR011990">
    <property type="entry name" value="TPR-like_helical_dom_sf"/>
</dbReference>
<dbReference type="RefSeq" id="WP_009349439.1">
    <property type="nucleotide sequence ID" value="NZ_GL638136.1"/>
</dbReference>